<organism evidence="4">
    <name type="scientific">Nippostrongylus brasiliensis</name>
    <name type="common">Rat hookworm</name>
    <dbReference type="NCBI Taxonomy" id="27835"/>
    <lineage>
        <taxon>Eukaryota</taxon>
        <taxon>Metazoa</taxon>
        <taxon>Ecdysozoa</taxon>
        <taxon>Nematoda</taxon>
        <taxon>Chromadorea</taxon>
        <taxon>Rhabditida</taxon>
        <taxon>Rhabditina</taxon>
        <taxon>Rhabditomorpha</taxon>
        <taxon>Strongyloidea</taxon>
        <taxon>Heligmosomidae</taxon>
        <taxon>Nippostrongylus</taxon>
    </lineage>
</organism>
<keyword evidence="1" id="KW-0472">Membrane</keyword>
<accession>A0A0N4YF62</accession>
<evidence type="ECO:0000313" key="2">
    <source>
        <dbReference type="EMBL" id="VDL78974.1"/>
    </source>
</evidence>
<sequence length="258" mass="28594">MSFTTDIQTALDELDRCDVATILHAITPMLEALDNKLNIILERTAPKSSCVLCTVEENRDNQWTRRCTRYADPVARTAQASRLHLCLACLKPEHEDVCENVVVFVFATATPASSPQPPPSRSAAIGTATRCSHAVFAGLVLIWALSALVAYFQALLAPPLLVDEISPVEKKRNMEATNGNYRIPQKMQCMIGSMFAENSVISLISLGLALLAPTVPIAVVRSEFVLSFVVVLRRLLHVRFLLFHDQPVKILIIIKWFI</sequence>
<dbReference type="AlphaFoldDB" id="A0A0N4YF62"/>
<reference evidence="2 3" key="2">
    <citation type="submission" date="2018-11" db="EMBL/GenBank/DDBJ databases">
        <authorList>
            <consortium name="Pathogen Informatics"/>
        </authorList>
    </citation>
    <scope>NUCLEOTIDE SEQUENCE [LARGE SCALE GENOMIC DNA]</scope>
</reference>
<protein>
    <submittedName>
        <fullName evidence="4">CNNM transmembrane domain-containing protein</fullName>
    </submittedName>
</protein>
<dbReference type="EMBL" id="UYSL01021713">
    <property type="protein sequence ID" value="VDL78974.1"/>
    <property type="molecule type" value="Genomic_DNA"/>
</dbReference>
<proteinExistence type="predicted"/>
<keyword evidence="3" id="KW-1185">Reference proteome</keyword>
<reference evidence="4" key="1">
    <citation type="submission" date="2017-02" db="UniProtKB">
        <authorList>
            <consortium name="WormBaseParasite"/>
        </authorList>
    </citation>
    <scope>IDENTIFICATION</scope>
</reference>
<feature type="transmembrane region" description="Helical" evidence="1">
    <location>
        <begin position="195"/>
        <end position="218"/>
    </location>
</feature>
<gene>
    <name evidence="2" type="ORF">NBR_LOCUS15380</name>
</gene>
<name>A0A0N4YF62_NIPBR</name>
<feature type="transmembrane region" description="Helical" evidence="1">
    <location>
        <begin position="135"/>
        <end position="162"/>
    </location>
</feature>
<keyword evidence="1" id="KW-0812">Transmembrane</keyword>
<keyword evidence="1" id="KW-1133">Transmembrane helix</keyword>
<evidence type="ECO:0000256" key="1">
    <source>
        <dbReference type="SAM" id="Phobius"/>
    </source>
</evidence>
<evidence type="ECO:0000313" key="4">
    <source>
        <dbReference type="WBParaSite" id="NBR_0001537901-mRNA-1"/>
    </source>
</evidence>
<evidence type="ECO:0000313" key="3">
    <source>
        <dbReference type="Proteomes" id="UP000271162"/>
    </source>
</evidence>
<dbReference type="WBParaSite" id="NBR_0001537901-mRNA-1">
    <property type="protein sequence ID" value="NBR_0001537901-mRNA-1"/>
    <property type="gene ID" value="NBR_0001537901"/>
</dbReference>
<dbReference type="Proteomes" id="UP000271162">
    <property type="component" value="Unassembled WGS sequence"/>
</dbReference>